<sequence>MEKIDYNNKNMRSYKKCKDANQKEDTSVEYEEVGKKRKMVKKYDISGNYTVEAAFIVPMILGIVFAIMYMLFFLHDKVVLQENLRTVVLSAAQNENVSGRNVVTDNLAEKIEKGAESSLGKKGNTVTGYKEQVSKNLIVLKVKNADCNVGIKYVTAKANAVANMNIPVIAYFMKKKNKICLKTRCLKLKPESMLWRKNTKQ</sequence>
<dbReference type="EMBL" id="LLKB01000005">
    <property type="protein sequence ID" value="KQC85406.1"/>
    <property type="molecule type" value="Genomic_DNA"/>
</dbReference>
<keyword evidence="1" id="KW-0812">Transmembrane</keyword>
<evidence type="ECO:0008006" key="4">
    <source>
        <dbReference type="Google" id="ProtNLM"/>
    </source>
</evidence>
<gene>
    <name evidence="2" type="ORF">APZ18_12035</name>
</gene>
<proteinExistence type="predicted"/>
<protein>
    <recommendedName>
        <fullName evidence="4">TadE-like protein</fullName>
    </recommendedName>
</protein>
<evidence type="ECO:0000313" key="3">
    <source>
        <dbReference type="Proteomes" id="UP000050833"/>
    </source>
</evidence>
<keyword evidence="1" id="KW-1133">Transmembrane helix</keyword>
<dbReference type="RefSeq" id="WP_055945266.1">
    <property type="nucleotide sequence ID" value="NZ_JAQDCV010000007.1"/>
</dbReference>
<evidence type="ECO:0000313" key="2">
    <source>
        <dbReference type="EMBL" id="KQC85406.1"/>
    </source>
</evidence>
<keyword evidence="1" id="KW-0472">Membrane</keyword>
<feature type="transmembrane region" description="Helical" evidence="1">
    <location>
        <begin position="53"/>
        <end position="74"/>
    </location>
</feature>
<dbReference type="AlphaFoldDB" id="A0AAW3JUE4"/>
<name>A0AAW3JUE4_9FIRM</name>
<reference evidence="2 3" key="1">
    <citation type="submission" date="2015-10" db="EMBL/GenBank/DDBJ databases">
        <title>Butyribacter intestini gen. nov., sp. nov., a butyric acid-producing bacterium of the family Lachnospiraceae isolated from the human faeces.</title>
        <authorList>
            <person name="Zou Y."/>
            <person name="Xue W."/>
            <person name="Luo G."/>
            <person name="Lv M."/>
        </authorList>
    </citation>
    <scope>NUCLEOTIDE SEQUENCE [LARGE SCALE GENOMIC DNA]</scope>
    <source>
        <strain evidence="2 3">TF01-11</strain>
    </source>
</reference>
<organism evidence="2 3">
    <name type="scientific">Butyribacter intestini</name>
    <dbReference type="NCBI Taxonomy" id="1703332"/>
    <lineage>
        <taxon>Bacteria</taxon>
        <taxon>Bacillati</taxon>
        <taxon>Bacillota</taxon>
        <taxon>Clostridia</taxon>
        <taxon>Lachnospirales</taxon>
        <taxon>Lachnospiraceae</taxon>
        <taxon>Butyribacter</taxon>
    </lineage>
</organism>
<comment type="caution">
    <text evidence="2">The sequence shown here is derived from an EMBL/GenBank/DDBJ whole genome shotgun (WGS) entry which is preliminary data.</text>
</comment>
<dbReference type="Proteomes" id="UP000050833">
    <property type="component" value="Unassembled WGS sequence"/>
</dbReference>
<keyword evidence="3" id="KW-1185">Reference proteome</keyword>
<evidence type="ECO:0000256" key="1">
    <source>
        <dbReference type="SAM" id="Phobius"/>
    </source>
</evidence>
<accession>A0AAW3JUE4</accession>